<dbReference type="InterPro" id="IPR008962">
    <property type="entry name" value="PapD-like_sf"/>
</dbReference>
<dbReference type="SUPFAM" id="SSF49584">
    <property type="entry name" value="Periplasmic chaperone C-domain"/>
    <property type="match status" value="1"/>
</dbReference>
<dbReference type="Gene3D" id="2.60.40.10">
    <property type="entry name" value="Immunoglobulins"/>
    <property type="match status" value="2"/>
</dbReference>
<comment type="similarity">
    <text evidence="2 8">Belongs to the periplasmic pilus chaperone family.</text>
</comment>
<proteinExistence type="inferred from homology"/>
<dbReference type="PANTHER" id="PTHR30251:SF2">
    <property type="entry name" value="FIMBRIAL CHAPERONE YADV-RELATED"/>
    <property type="match status" value="1"/>
</dbReference>
<sequence length="264" mass="28425">MKTPSWGALSKPGTSGFRAVRSRTKHVLFSLGLVFLATGFAQDAQASLVIEGTRVVYREGAPEVVVKMTNDGSVPSLMQAWLDDGRADATPDQMEVPFFLTPPLARIEPGKGQTLRIFHTAGGEALPKDRESIFWLNVLDVPPKPQGDQDAGAILQISVRSRLKFFYRPKGLSGTADAAPADLTFKLAGAGKLEVSNPTPYYVNLSELSFGGSKEAPSQRFPALMIAPFSSAKLDIGKSAPTQMRYAAISDLGAIQHYEKDVGK</sequence>
<reference evidence="11 12" key="1">
    <citation type="journal article" date="2006" name="J. Bacteriol.">
        <title>Comparison of the genome sequence of the poultry pathogen Bordetella avium with those of B. bronchiseptica, B. pertussis, and B. parapertussis reveals extensive diversity in surface structures associated with host interaction.</title>
        <authorList>
            <person name="Sebaihia M."/>
            <person name="Preston A."/>
            <person name="Maskell D.J."/>
            <person name="Kuzmiak H."/>
            <person name="Connell T.D."/>
            <person name="King N.D."/>
            <person name="Orndorff P.E."/>
            <person name="Miyamoto D.M."/>
            <person name="Thomson N.R."/>
            <person name="Harris D."/>
            <person name="Goble A."/>
            <person name="Lord A."/>
            <person name="Murphy L."/>
            <person name="Quail M.A."/>
            <person name="Rutter S."/>
            <person name="Squares R."/>
            <person name="Squares S."/>
            <person name="Woodward J."/>
            <person name="Parkhill J."/>
            <person name="Temple L.M."/>
        </authorList>
    </citation>
    <scope>NUCLEOTIDE SEQUENCE [LARGE SCALE GENOMIC DNA]</scope>
    <source>
        <strain evidence="11 12">197N</strain>
    </source>
</reference>
<evidence type="ECO:0000256" key="4">
    <source>
        <dbReference type="ARBA" id="ARBA00022729"/>
    </source>
</evidence>
<dbReference type="PANTHER" id="PTHR30251">
    <property type="entry name" value="PILUS ASSEMBLY CHAPERONE"/>
    <property type="match status" value="1"/>
</dbReference>
<dbReference type="InterPro" id="IPR018046">
    <property type="entry name" value="Pili_assmbl_chaperone_CS"/>
</dbReference>
<dbReference type="GO" id="GO:0030288">
    <property type="term" value="C:outer membrane-bounded periplasmic space"/>
    <property type="evidence" value="ECO:0007669"/>
    <property type="project" value="InterPro"/>
</dbReference>
<dbReference type="Pfam" id="PF02753">
    <property type="entry name" value="PapD_C"/>
    <property type="match status" value="1"/>
</dbReference>
<evidence type="ECO:0000259" key="10">
    <source>
        <dbReference type="Pfam" id="PF02753"/>
    </source>
</evidence>
<evidence type="ECO:0000256" key="2">
    <source>
        <dbReference type="ARBA" id="ARBA00007399"/>
    </source>
</evidence>
<dbReference type="Pfam" id="PF00345">
    <property type="entry name" value="PapD_N"/>
    <property type="match status" value="1"/>
</dbReference>
<evidence type="ECO:0000256" key="5">
    <source>
        <dbReference type="ARBA" id="ARBA00022764"/>
    </source>
</evidence>
<feature type="domain" description="Pili assembly chaperone C-terminal" evidence="10">
    <location>
        <begin position="195"/>
        <end position="256"/>
    </location>
</feature>
<dbReference type="InterPro" id="IPR013783">
    <property type="entry name" value="Ig-like_fold"/>
</dbReference>
<evidence type="ECO:0000256" key="8">
    <source>
        <dbReference type="RuleBase" id="RU003918"/>
    </source>
</evidence>
<dbReference type="InterPro" id="IPR036316">
    <property type="entry name" value="Pili_assmbl_chap_C_dom_sf"/>
</dbReference>
<accession>Q2L054</accession>
<dbReference type="InterPro" id="IPR016147">
    <property type="entry name" value="Pili_assmbl_chaperone_N"/>
</dbReference>
<dbReference type="SUPFAM" id="SSF49354">
    <property type="entry name" value="PapD-like"/>
    <property type="match status" value="1"/>
</dbReference>
<feature type="domain" description="Pili assembly chaperone N-terminal" evidence="9">
    <location>
        <begin position="48"/>
        <end position="172"/>
    </location>
</feature>
<gene>
    <name evidence="11" type="primary">fhaD</name>
    <name evidence="11" type="synonym">fimB</name>
    <name evidence="11" type="ordered locus">BAV1964</name>
</gene>
<evidence type="ECO:0000313" key="11">
    <source>
        <dbReference type="EMBL" id="CAJ49573.1"/>
    </source>
</evidence>
<keyword evidence="4" id="KW-0732">Signal</keyword>
<dbReference type="STRING" id="360910.BAV1964"/>
<dbReference type="Proteomes" id="UP000001977">
    <property type="component" value="Chromosome"/>
</dbReference>
<keyword evidence="6 8" id="KW-0143">Chaperone</keyword>
<dbReference type="InterPro" id="IPR050643">
    <property type="entry name" value="Periplasmic_pilus_chap"/>
</dbReference>
<comment type="subcellular location">
    <subcellularLocation>
        <location evidence="1 8">Periplasm</location>
    </subcellularLocation>
</comment>
<dbReference type="EMBL" id="AM167904">
    <property type="protein sequence ID" value="CAJ49573.1"/>
    <property type="molecule type" value="Genomic_DNA"/>
</dbReference>
<evidence type="ECO:0000256" key="3">
    <source>
        <dbReference type="ARBA" id="ARBA00022558"/>
    </source>
</evidence>
<evidence type="ECO:0000256" key="1">
    <source>
        <dbReference type="ARBA" id="ARBA00004418"/>
    </source>
</evidence>
<organism evidence="11 12">
    <name type="scientific">Bordetella avium (strain 197N)</name>
    <dbReference type="NCBI Taxonomy" id="360910"/>
    <lineage>
        <taxon>Bacteria</taxon>
        <taxon>Pseudomonadati</taxon>
        <taxon>Pseudomonadota</taxon>
        <taxon>Betaproteobacteria</taxon>
        <taxon>Burkholderiales</taxon>
        <taxon>Alcaligenaceae</taxon>
        <taxon>Bordetella</taxon>
    </lineage>
</organism>
<dbReference type="PRINTS" id="PR00969">
    <property type="entry name" value="CHAPERONPILI"/>
</dbReference>
<dbReference type="HOGENOM" id="CLU_070768_0_2_4"/>
<dbReference type="OrthoDB" id="9131059at2"/>
<protein>
    <submittedName>
        <fullName evidence="11">Fimbrial chaperone protein</fullName>
    </submittedName>
</protein>
<dbReference type="KEGG" id="bav:BAV1964"/>
<dbReference type="PROSITE" id="PS00635">
    <property type="entry name" value="PILI_CHAPERONE"/>
    <property type="match status" value="1"/>
</dbReference>
<dbReference type="eggNOG" id="COG3121">
    <property type="taxonomic scope" value="Bacteria"/>
</dbReference>
<dbReference type="GO" id="GO:0071555">
    <property type="term" value="P:cell wall organization"/>
    <property type="evidence" value="ECO:0007669"/>
    <property type="project" value="InterPro"/>
</dbReference>
<keyword evidence="5" id="KW-0574">Periplasm</keyword>
<dbReference type="InterPro" id="IPR016148">
    <property type="entry name" value="Pili_assmbl_chaperone_C"/>
</dbReference>
<evidence type="ECO:0000313" key="12">
    <source>
        <dbReference type="Proteomes" id="UP000001977"/>
    </source>
</evidence>
<keyword evidence="7" id="KW-0393">Immunoglobulin domain</keyword>
<keyword evidence="12" id="KW-1185">Reference proteome</keyword>
<dbReference type="InterPro" id="IPR001829">
    <property type="entry name" value="Pili_assmbl_chaperone_bac"/>
</dbReference>
<dbReference type="AlphaFoldDB" id="Q2L054"/>
<evidence type="ECO:0000256" key="7">
    <source>
        <dbReference type="ARBA" id="ARBA00023319"/>
    </source>
</evidence>
<evidence type="ECO:0000256" key="6">
    <source>
        <dbReference type="ARBA" id="ARBA00023186"/>
    </source>
</evidence>
<evidence type="ECO:0000259" key="9">
    <source>
        <dbReference type="Pfam" id="PF00345"/>
    </source>
</evidence>
<name>Q2L054_BORA1</name>
<keyword evidence="3" id="KW-1029">Fimbrium biogenesis</keyword>